<feature type="transmembrane region" description="Helical" evidence="9">
    <location>
        <begin position="779"/>
        <end position="803"/>
    </location>
</feature>
<evidence type="ECO:0000256" key="1">
    <source>
        <dbReference type="ARBA" id="ARBA00004141"/>
    </source>
</evidence>
<dbReference type="SUPFAM" id="SSF57783">
    <property type="entry name" value="Zinc beta-ribbon"/>
    <property type="match status" value="1"/>
</dbReference>
<dbReference type="EMBL" id="KQ965790">
    <property type="protein sequence ID" value="KXS12200.1"/>
    <property type="molecule type" value="Genomic_DNA"/>
</dbReference>
<feature type="transmembrane region" description="Helical" evidence="9">
    <location>
        <begin position="304"/>
        <end position="326"/>
    </location>
</feature>
<proteinExistence type="inferred from homology"/>
<feature type="compositionally biased region" description="Gly residues" evidence="8">
    <location>
        <begin position="1076"/>
        <end position="1104"/>
    </location>
</feature>
<evidence type="ECO:0000313" key="12">
    <source>
        <dbReference type="Proteomes" id="UP000070544"/>
    </source>
</evidence>
<evidence type="ECO:0000256" key="8">
    <source>
        <dbReference type="SAM" id="MobiDB-lite"/>
    </source>
</evidence>
<feature type="non-terminal residue" evidence="11">
    <location>
        <position position="1"/>
    </location>
</feature>
<dbReference type="Pfam" id="PF04791">
    <property type="entry name" value="LMBR1"/>
    <property type="match status" value="1"/>
</dbReference>
<dbReference type="SUPFAM" id="SSF47954">
    <property type="entry name" value="Cyclin-like"/>
    <property type="match status" value="1"/>
</dbReference>
<dbReference type="STRING" id="1344416.A0A139A5W5"/>
<keyword evidence="12" id="KW-1185">Reference proteome</keyword>
<evidence type="ECO:0000256" key="7">
    <source>
        <dbReference type="ARBA" id="ARBA00023163"/>
    </source>
</evidence>
<evidence type="ECO:0000256" key="3">
    <source>
        <dbReference type="ARBA" id="ARBA00022692"/>
    </source>
</evidence>
<feature type="transmembrane region" description="Helical" evidence="9">
    <location>
        <begin position="519"/>
        <end position="540"/>
    </location>
</feature>
<reference evidence="11 12" key="1">
    <citation type="journal article" date="2015" name="Genome Biol. Evol.">
        <title>Phylogenomic analyses indicate that early fungi evolved digesting cell walls of algal ancestors of land plants.</title>
        <authorList>
            <person name="Chang Y."/>
            <person name="Wang S."/>
            <person name="Sekimoto S."/>
            <person name="Aerts A.L."/>
            <person name="Choi C."/>
            <person name="Clum A."/>
            <person name="LaButti K.M."/>
            <person name="Lindquist E.A."/>
            <person name="Yee Ngan C."/>
            <person name="Ohm R.A."/>
            <person name="Salamov A.A."/>
            <person name="Grigoriev I.V."/>
            <person name="Spatafora J.W."/>
            <person name="Berbee M.L."/>
        </authorList>
    </citation>
    <scope>NUCLEOTIDE SEQUENCE [LARGE SCALE GENOMIC DNA]</scope>
    <source>
        <strain evidence="11 12">JEL478</strain>
    </source>
</reference>
<dbReference type="InterPro" id="IPR036915">
    <property type="entry name" value="Cyclin-like_sf"/>
</dbReference>
<dbReference type="Pfam" id="PF00382">
    <property type="entry name" value="TFIIB"/>
    <property type="match status" value="1"/>
</dbReference>
<sequence>MFALSASDRFLQEQMKAMNETVALQDTVEEHSDDVEEARVRFGDLQVRFQCKYCKDPVPNIVEDLKGGMLCCGRCGYVYVTRLLDSGAEWRNFADEGQDKSRVAKLGTGGPSNHLSGPNHLDATSIGTLCSDKGLVKAQRTLETHVSDKDALRDIDTICGRMGLPQYVADHAKRVYAQATDMKIRGKTVEAKIGACLYLACGAAKLKRPFEALAPVVGADIKSIARKTAPQTNVNVRTHLQDGTELRNQIEAVVNQLALPYKIAKAASDLAIEVKKSEILTGRHIKTIIAAYWDTAVWVPTKAMIWPVILAIVFVALVTVCILWYLGDNVSAARDAEGIRGPVQSEGKVRWYAQLTAFLGWFFPFCVPLLLPIDLASALYRLRCADEIGNSTNVAVSAMPQALDFRTFNSSDPIIPDPAWCQERMPIAFVSSEFMYIFWELNYWTSFFLTWVVIPIMQGYRRSGKFSALDKLKEAVWSNIVYLLAVGVVGAGFIIYIAVANGLDFKTLTSLLIAASNAYGLTHIALFLGHGLVSFPSSLFRSASHRYSLRTLEGKAPKNKEKAVDAESDYLEVVRDIAGVWQRLGGGGSRSQGRKVVRSRGRAQEQPETSEEDTERLRKRAERLVEKCPLALSPHHVGAHDDSDSTVPSVITEAYLESLHVRLKTAIVNKDRSDAQWERLLRQAWFLQDIVETEDGGERKLFSPLYPPPPSLHPGTRDAILRLRWYWFVIVYPSVKRFFGVVFALFSVCIVWSEVTFQFGAKVGRTLTLFGLFVENDDLGYGVLEMVSFVTMLYLCVCAYSSLMKMRVFSMYVLVPDHHTDEGSMLFFAAYFCRLNFPLCYNFLNLLTTADSANTPATATTFVRVIGKIDLVPLLGGEFNLYFPLVIVVICAVVFFNVHGRLLRMCGGFGDMFFDDDEPAEDIIMEGRQLIEQARAMEERRLGRGNGGGTRDAGAGTRNGRYGGVSATDRRRRITSDNETTGTSADVRPNQEDIETSVPSLTSRLVKPFLKNGNKDPITQTNFLPPSRMSQPSTSRSSVPSRQSQARQSGDSDVGDSERRELLGPARPDSRTSQKLGGGPSGLGIGQMFGGRSRGITGEGGGMSGPERESDFAGGGYSMDSGQSEGGFSSAIKGFLGKWNGTAPKSGGYTSLGGGAGGGGSAQAAVSPAARQLSPSPRKTTPTFARAGGAPKKTIPTGLFDDI</sequence>
<feature type="region of interest" description="Disordered" evidence="8">
    <location>
        <begin position="1143"/>
        <end position="1203"/>
    </location>
</feature>
<gene>
    <name evidence="11" type="ORF">M427DRAFT_72175</name>
</gene>
<accession>A0A139A5W5</accession>
<evidence type="ECO:0000259" key="10">
    <source>
        <dbReference type="Pfam" id="PF00382"/>
    </source>
</evidence>
<evidence type="ECO:0000313" key="11">
    <source>
        <dbReference type="EMBL" id="KXS12200.1"/>
    </source>
</evidence>
<dbReference type="InterPro" id="IPR051584">
    <property type="entry name" value="GPCR-associated_LMBR1"/>
</dbReference>
<feature type="region of interest" description="Disordered" evidence="8">
    <location>
        <begin position="940"/>
        <end position="1125"/>
    </location>
</feature>
<feature type="transmembrane region" description="Helical" evidence="9">
    <location>
        <begin position="351"/>
        <end position="371"/>
    </location>
</feature>
<keyword evidence="4 9" id="KW-1133">Transmembrane helix</keyword>
<feature type="domain" description="Transcription factor TFIIB cyclin-like" evidence="10">
    <location>
        <begin position="149"/>
        <end position="218"/>
    </location>
</feature>
<feature type="compositionally biased region" description="Low complexity" evidence="8">
    <location>
        <begin position="1025"/>
        <end position="1049"/>
    </location>
</feature>
<comment type="subcellular location">
    <subcellularLocation>
        <location evidence="1">Membrane</location>
        <topology evidence="1">Multi-pass membrane protein</topology>
    </subcellularLocation>
</comment>
<feature type="transmembrane region" description="Helical" evidence="9">
    <location>
        <begin position="738"/>
        <end position="759"/>
    </location>
</feature>
<dbReference type="PANTHER" id="PTHR21355:SF0">
    <property type="entry name" value="G-PROTEIN COUPLED RECEPTOR-ASSOCIATED PROTEIN LMBRD2"/>
    <property type="match status" value="1"/>
</dbReference>
<keyword evidence="7" id="KW-0804">Transcription</keyword>
<dbReference type="InterPro" id="IPR000812">
    <property type="entry name" value="TFIIB"/>
</dbReference>
<keyword evidence="6 9" id="KW-0472">Membrane</keyword>
<dbReference type="GO" id="GO:0017025">
    <property type="term" value="F:TBP-class protein binding"/>
    <property type="evidence" value="ECO:0007669"/>
    <property type="project" value="InterPro"/>
</dbReference>
<dbReference type="Proteomes" id="UP000070544">
    <property type="component" value="Unassembled WGS sequence"/>
</dbReference>
<keyword evidence="3 9" id="KW-0812">Transmembrane</keyword>
<dbReference type="InterPro" id="IPR013150">
    <property type="entry name" value="TFIIB_cyclin"/>
</dbReference>
<dbReference type="Gene3D" id="1.10.472.170">
    <property type="match status" value="1"/>
</dbReference>
<feature type="transmembrane region" description="Helical" evidence="9">
    <location>
        <begin position="881"/>
        <end position="898"/>
    </location>
</feature>
<dbReference type="GO" id="GO:0070897">
    <property type="term" value="P:transcription preinitiation complex assembly"/>
    <property type="evidence" value="ECO:0007669"/>
    <property type="project" value="InterPro"/>
</dbReference>
<evidence type="ECO:0000256" key="6">
    <source>
        <dbReference type="ARBA" id="ARBA00023136"/>
    </source>
</evidence>
<dbReference type="AlphaFoldDB" id="A0A139A5W5"/>
<keyword evidence="5" id="KW-0805">Transcription regulation</keyword>
<feature type="transmembrane region" description="Helical" evidence="9">
    <location>
        <begin position="480"/>
        <end position="499"/>
    </location>
</feature>
<feature type="region of interest" description="Disordered" evidence="8">
    <location>
        <begin position="585"/>
        <end position="617"/>
    </location>
</feature>
<dbReference type="GO" id="GO:0016020">
    <property type="term" value="C:membrane"/>
    <property type="evidence" value="ECO:0007669"/>
    <property type="project" value="UniProtKB-SubCell"/>
</dbReference>
<organism evidence="11 12">
    <name type="scientific">Gonapodya prolifera (strain JEL478)</name>
    <name type="common">Monoblepharis prolifera</name>
    <dbReference type="NCBI Taxonomy" id="1344416"/>
    <lineage>
        <taxon>Eukaryota</taxon>
        <taxon>Fungi</taxon>
        <taxon>Fungi incertae sedis</taxon>
        <taxon>Chytridiomycota</taxon>
        <taxon>Chytridiomycota incertae sedis</taxon>
        <taxon>Monoblepharidomycetes</taxon>
        <taxon>Monoblepharidales</taxon>
        <taxon>Gonapodyaceae</taxon>
        <taxon>Gonapodya</taxon>
    </lineage>
</organism>
<feature type="compositionally biased region" description="Basic and acidic residues" evidence="8">
    <location>
        <begin position="1056"/>
        <end position="1072"/>
    </location>
</feature>
<feature type="transmembrane region" description="Helical" evidence="9">
    <location>
        <begin position="441"/>
        <end position="460"/>
    </location>
</feature>
<dbReference type="PANTHER" id="PTHR21355">
    <property type="entry name" value="G-PROTEIN COUPLED RECEPTOR-ASSOCIATED PROTEIN LMBRD2"/>
    <property type="match status" value="1"/>
</dbReference>
<protein>
    <submittedName>
        <fullName evidence="11">LMBR1-domain-containing protein</fullName>
    </submittedName>
</protein>
<evidence type="ECO:0000256" key="2">
    <source>
        <dbReference type="ARBA" id="ARBA00010487"/>
    </source>
</evidence>
<feature type="compositionally biased region" description="Gly residues" evidence="8">
    <location>
        <begin position="1150"/>
        <end position="1161"/>
    </location>
</feature>
<name>A0A139A5W5_GONPJ</name>
<comment type="similarity">
    <text evidence="2">Belongs to the LIMR family.</text>
</comment>
<dbReference type="InterPro" id="IPR006876">
    <property type="entry name" value="LMBR1-like_membr_prot"/>
</dbReference>
<evidence type="ECO:0000256" key="9">
    <source>
        <dbReference type="SAM" id="Phobius"/>
    </source>
</evidence>
<feature type="compositionally biased region" description="Basic residues" evidence="8">
    <location>
        <begin position="592"/>
        <end position="601"/>
    </location>
</feature>
<feature type="compositionally biased region" description="Polar residues" evidence="8">
    <location>
        <begin position="1173"/>
        <end position="1183"/>
    </location>
</feature>
<evidence type="ECO:0000256" key="4">
    <source>
        <dbReference type="ARBA" id="ARBA00022989"/>
    </source>
</evidence>
<dbReference type="PRINTS" id="PR00685">
    <property type="entry name" value="TIFACTORIIB"/>
</dbReference>
<evidence type="ECO:0000256" key="5">
    <source>
        <dbReference type="ARBA" id="ARBA00023015"/>
    </source>
</evidence>
<dbReference type="OrthoDB" id="203099at2759"/>